<feature type="region of interest" description="Disordered" evidence="2">
    <location>
        <begin position="238"/>
        <end position="259"/>
    </location>
</feature>
<name>A0A8S9UUT7_PHYIN</name>
<keyword evidence="1 4" id="KW-0238">DNA-binding</keyword>
<evidence type="ECO:0000259" key="3">
    <source>
        <dbReference type="PROSITE" id="PS51253"/>
    </source>
</evidence>
<dbReference type="Pfam" id="PF03221">
    <property type="entry name" value="HTH_Tnp_Tc5"/>
    <property type="match status" value="1"/>
</dbReference>
<evidence type="ECO:0000313" key="5">
    <source>
        <dbReference type="Proteomes" id="UP000704712"/>
    </source>
</evidence>
<evidence type="ECO:0000313" key="4">
    <source>
        <dbReference type="EMBL" id="KAF4142769.1"/>
    </source>
</evidence>
<dbReference type="Proteomes" id="UP000704712">
    <property type="component" value="Unassembled WGS sequence"/>
</dbReference>
<dbReference type="GO" id="GO:0003677">
    <property type="term" value="F:DNA binding"/>
    <property type="evidence" value="ECO:0007669"/>
    <property type="project" value="UniProtKB-KW"/>
</dbReference>
<organism evidence="4 5">
    <name type="scientific">Phytophthora infestans</name>
    <name type="common">Potato late blight agent</name>
    <name type="synonym">Botrytis infestans</name>
    <dbReference type="NCBI Taxonomy" id="4787"/>
    <lineage>
        <taxon>Eukaryota</taxon>
        <taxon>Sar</taxon>
        <taxon>Stramenopiles</taxon>
        <taxon>Oomycota</taxon>
        <taxon>Peronosporomycetes</taxon>
        <taxon>Peronosporales</taxon>
        <taxon>Peronosporaceae</taxon>
        <taxon>Phytophthora</taxon>
    </lineage>
</organism>
<dbReference type="Gene3D" id="1.10.10.60">
    <property type="entry name" value="Homeodomain-like"/>
    <property type="match status" value="1"/>
</dbReference>
<protein>
    <submittedName>
        <fullName evidence="4">Tc5 transposase DNA-binding domain</fullName>
    </submittedName>
</protein>
<accession>A0A8S9UUT7</accession>
<dbReference type="AlphaFoldDB" id="A0A8S9UUT7"/>
<feature type="domain" description="HTH CENPB-type" evidence="3">
    <location>
        <begin position="87"/>
        <end position="160"/>
    </location>
</feature>
<comment type="caution">
    <text evidence="4">The sequence shown here is derived from an EMBL/GenBank/DDBJ whole genome shotgun (WGS) entry which is preliminary data.</text>
</comment>
<dbReference type="SMART" id="SM00674">
    <property type="entry name" value="CENPB"/>
    <property type="match status" value="1"/>
</dbReference>
<gene>
    <name evidence="4" type="ORF">GN958_ATG08081</name>
</gene>
<evidence type="ECO:0000256" key="1">
    <source>
        <dbReference type="ARBA" id="ARBA00023125"/>
    </source>
</evidence>
<reference evidence="4" key="1">
    <citation type="submission" date="2020-03" db="EMBL/GenBank/DDBJ databases">
        <title>Hybrid Assembly of Korean Phytophthora infestans isolates.</title>
        <authorList>
            <person name="Prokchorchik M."/>
            <person name="Lee Y."/>
            <person name="Seo J."/>
            <person name="Cho J.-H."/>
            <person name="Park Y.-E."/>
            <person name="Jang D.-C."/>
            <person name="Im J.-S."/>
            <person name="Choi J.-G."/>
            <person name="Park H.-J."/>
            <person name="Lee G.-B."/>
            <person name="Lee Y.-G."/>
            <person name="Hong S.-Y."/>
            <person name="Cho K."/>
            <person name="Sohn K.H."/>
        </authorList>
    </citation>
    <scope>NUCLEOTIDE SEQUENCE</scope>
    <source>
        <strain evidence="4">KR_2_A2</strain>
    </source>
</reference>
<sequence>MARPTIKGTKKKRKQYKRVRVEYGHKQEIITYLEAGHTPSEALDYFYGTLTGKERRSKQQLISKWRGSDATIKSACESGHSRHLNLRKRGTATVLSKEAEEDIVLGINSLRKDGAPVSRTMMKFKGLEVAEDCGLTEDQFSASPSWIKLFMRRQKLSLRSKTRQGQTTPEDAAQVSKEFRSKVLQTIVEQKCVQVFNADQTGFLTDVREVDIEEDIVEQLDTIAIELERYKIAEEEITSDDDIGSEYSGAEDDIDIEDK</sequence>
<proteinExistence type="predicted"/>
<dbReference type="PROSITE" id="PS51253">
    <property type="entry name" value="HTH_CENPB"/>
    <property type="match status" value="1"/>
</dbReference>
<evidence type="ECO:0000256" key="2">
    <source>
        <dbReference type="SAM" id="MobiDB-lite"/>
    </source>
</evidence>
<dbReference type="InterPro" id="IPR006600">
    <property type="entry name" value="HTH_CenpB_DNA-bd_dom"/>
</dbReference>
<dbReference type="EMBL" id="JAACNO010001154">
    <property type="protein sequence ID" value="KAF4142769.1"/>
    <property type="molecule type" value="Genomic_DNA"/>
</dbReference>